<name>A0A5N6L0N6_9ROSI</name>
<accession>A0A5N6L0N6</accession>
<feature type="compositionally biased region" description="Acidic residues" evidence="1">
    <location>
        <begin position="108"/>
        <end position="118"/>
    </location>
</feature>
<evidence type="ECO:0000313" key="3">
    <source>
        <dbReference type="Proteomes" id="UP000327013"/>
    </source>
</evidence>
<keyword evidence="3" id="KW-1185">Reference proteome</keyword>
<dbReference type="Proteomes" id="UP000327013">
    <property type="component" value="Unassembled WGS sequence"/>
</dbReference>
<evidence type="ECO:0000256" key="1">
    <source>
        <dbReference type="SAM" id="MobiDB-lite"/>
    </source>
</evidence>
<evidence type="ECO:0000313" key="2">
    <source>
        <dbReference type="EMBL" id="KAB8472948.1"/>
    </source>
</evidence>
<reference evidence="2 3" key="1">
    <citation type="submission" date="2019-06" db="EMBL/GenBank/DDBJ databases">
        <title>A chromosomal-level reference genome of Carpinus fangiana (Coryloideae, Betulaceae).</title>
        <authorList>
            <person name="Yang X."/>
            <person name="Wang Z."/>
            <person name="Zhang L."/>
            <person name="Hao G."/>
            <person name="Liu J."/>
            <person name="Yang Y."/>
        </authorList>
    </citation>
    <scope>NUCLEOTIDE SEQUENCE [LARGE SCALE GENOMIC DNA]</scope>
    <source>
        <strain evidence="2">Cfa_2016G</strain>
        <tissue evidence="2">Leaf</tissue>
    </source>
</reference>
<organism evidence="2 3">
    <name type="scientific">Carpinus fangiana</name>
    <dbReference type="NCBI Taxonomy" id="176857"/>
    <lineage>
        <taxon>Eukaryota</taxon>
        <taxon>Viridiplantae</taxon>
        <taxon>Streptophyta</taxon>
        <taxon>Embryophyta</taxon>
        <taxon>Tracheophyta</taxon>
        <taxon>Spermatophyta</taxon>
        <taxon>Magnoliopsida</taxon>
        <taxon>eudicotyledons</taxon>
        <taxon>Gunneridae</taxon>
        <taxon>Pentapetalae</taxon>
        <taxon>rosids</taxon>
        <taxon>fabids</taxon>
        <taxon>Fagales</taxon>
        <taxon>Betulaceae</taxon>
        <taxon>Carpinus</taxon>
    </lineage>
</organism>
<gene>
    <name evidence="2" type="ORF">FH972_025313</name>
</gene>
<dbReference type="EMBL" id="VIBQ01000044">
    <property type="protein sequence ID" value="KAB8472948.1"/>
    <property type="molecule type" value="Genomic_DNA"/>
</dbReference>
<dbReference type="AlphaFoldDB" id="A0A5N6L0N6"/>
<comment type="caution">
    <text evidence="2">The sequence shown here is derived from an EMBL/GenBank/DDBJ whole genome shotgun (WGS) entry which is preliminary data.</text>
</comment>
<protein>
    <submittedName>
        <fullName evidence="2">Uncharacterized protein</fullName>
    </submittedName>
</protein>
<feature type="region of interest" description="Disordered" evidence="1">
    <location>
        <begin position="107"/>
        <end position="127"/>
    </location>
</feature>
<sequence length="127" mass="14024">MHETVERESVQGLLLQRGECAMQAAAMSIPHVWALSMPCRINVWRPAHHVTGPQTDVEIRQEKSKWKESPKIYVAVARSGVLCESAMHYVVGYDCTGASCKVYGYVENDGDDDDDDDDDGKKVAPAA</sequence>
<proteinExistence type="predicted"/>